<dbReference type="SUPFAM" id="SSF56300">
    <property type="entry name" value="Metallo-dependent phosphatases"/>
    <property type="match status" value="1"/>
</dbReference>
<name>A0ABU0AWK6_9FIRM</name>
<proteinExistence type="predicted"/>
<feature type="domain" description="Calcineurin-like phosphoesterase" evidence="2">
    <location>
        <begin position="1"/>
        <end position="181"/>
    </location>
</feature>
<dbReference type="RefSeq" id="WP_307495040.1">
    <property type="nucleotide sequence ID" value="NZ_JAUSTN010000004.1"/>
</dbReference>
<accession>A0ABU0AWK6</accession>
<dbReference type="Pfam" id="PF00149">
    <property type="entry name" value="Metallophos"/>
    <property type="match status" value="1"/>
</dbReference>
<dbReference type="CDD" id="cd00840">
    <property type="entry name" value="MPP_Mre11_N"/>
    <property type="match status" value="1"/>
</dbReference>
<gene>
    <name evidence="3" type="ORF">J2S72_000839</name>
</gene>
<evidence type="ECO:0000259" key="2">
    <source>
        <dbReference type="Pfam" id="PF00149"/>
    </source>
</evidence>
<dbReference type="Gene3D" id="3.60.21.10">
    <property type="match status" value="1"/>
</dbReference>
<dbReference type="GO" id="GO:0004527">
    <property type="term" value="F:exonuclease activity"/>
    <property type="evidence" value="ECO:0007669"/>
    <property type="project" value="UniProtKB-KW"/>
</dbReference>
<dbReference type="InterPro" id="IPR041796">
    <property type="entry name" value="Mre11_N"/>
</dbReference>
<dbReference type="PANTHER" id="PTHR30337:SF7">
    <property type="entry name" value="PHOSPHOESTERASE"/>
    <property type="match status" value="1"/>
</dbReference>
<dbReference type="PANTHER" id="PTHR30337">
    <property type="entry name" value="COMPONENT OF ATP-DEPENDENT DSDNA EXONUCLEASE"/>
    <property type="match status" value="1"/>
</dbReference>
<reference evidence="3 4" key="1">
    <citation type="submission" date="2023-07" db="EMBL/GenBank/DDBJ databases">
        <title>Genomic Encyclopedia of Type Strains, Phase IV (KMG-IV): sequencing the most valuable type-strain genomes for metagenomic binning, comparative biology and taxonomic classification.</title>
        <authorList>
            <person name="Goeker M."/>
        </authorList>
    </citation>
    <scope>NUCLEOTIDE SEQUENCE [LARGE SCALE GENOMIC DNA]</scope>
    <source>
        <strain evidence="3 4">DSM 22616</strain>
    </source>
</reference>
<evidence type="ECO:0000256" key="1">
    <source>
        <dbReference type="ARBA" id="ARBA00022801"/>
    </source>
</evidence>
<keyword evidence="3" id="KW-0269">Exonuclease</keyword>
<organism evidence="3 4">
    <name type="scientific">Peptoniphilus koenoeneniae</name>
    <dbReference type="NCBI Taxonomy" id="507751"/>
    <lineage>
        <taxon>Bacteria</taxon>
        <taxon>Bacillati</taxon>
        <taxon>Bacillota</taxon>
        <taxon>Tissierellia</taxon>
        <taxon>Tissierellales</taxon>
        <taxon>Peptoniphilaceae</taxon>
        <taxon>Peptoniphilus</taxon>
    </lineage>
</organism>
<protein>
    <submittedName>
        <fullName evidence="3">DNA repair exonuclease SbcCD nuclease subunit</fullName>
    </submittedName>
</protein>
<keyword evidence="4" id="KW-1185">Reference proteome</keyword>
<dbReference type="EMBL" id="JAUSTN010000004">
    <property type="protein sequence ID" value="MDQ0274818.1"/>
    <property type="molecule type" value="Genomic_DNA"/>
</dbReference>
<dbReference type="Proteomes" id="UP001236559">
    <property type="component" value="Unassembled WGS sequence"/>
</dbReference>
<keyword evidence="1" id="KW-0378">Hydrolase</keyword>
<keyword evidence="3" id="KW-0540">Nuclease</keyword>
<evidence type="ECO:0000313" key="3">
    <source>
        <dbReference type="EMBL" id="MDQ0274818.1"/>
    </source>
</evidence>
<dbReference type="InterPro" id="IPR050535">
    <property type="entry name" value="DNA_Repair-Maintenance_Comp"/>
</dbReference>
<comment type="caution">
    <text evidence="3">The sequence shown here is derived from an EMBL/GenBank/DDBJ whole genome shotgun (WGS) entry which is preliminary data.</text>
</comment>
<evidence type="ECO:0000313" key="4">
    <source>
        <dbReference type="Proteomes" id="UP001236559"/>
    </source>
</evidence>
<sequence>MKFIHTADLHLKRIFKNINIDKNLRREDQWKCLEKIIEASNEVDFLMISGDLYEREYFTLSDIHRLSEAFKNTKARIIIAFGNHDHYKEDSVFKNIKLPENVFVFPPYKKYFQFDEFNLRIYGFSWEKDLYKDYDLNFDLDKNYNNILVMHGTVDGLDDYLPINIEKIRDFDYVALGHIHKFMKINEKIFYPGSPEGLSFKETGPRYYIYGNLKDKTLTTKQVECQIKKLENYKVDISEKNINEILEELSGLNKDTIYRLELLGKNSEKDFYIKTIKSRFDFEIIDKTEKYYEIDKLIEENKNTYIENVFKDLKNSQSPYKDKALDLAVKLLLGD</sequence>
<dbReference type="InterPro" id="IPR029052">
    <property type="entry name" value="Metallo-depent_PP-like"/>
</dbReference>
<dbReference type="InterPro" id="IPR004843">
    <property type="entry name" value="Calcineurin-like_PHP"/>
</dbReference>